<dbReference type="Proteomes" id="UP001500908">
    <property type="component" value="Unassembled WGS sequence"/>
</dbReference>
<dbReference type="SUPFAM" id="SSF52113">
    <property type="entry name" value="BRCT domain"/>
    <property type="match status" value="1"/>
</dbReference>
<dbReference type="CDD" id="cd06130">
    <property type="entry name" value="DNA_pol_III_epsilon_like"/>
    <property type="match status" value="1"/>
</dbReference>
<keyword evidence="3" id="KW-1185">Reference proteome</keyword>
<dbReference type="Gene3D" id="3.30.420.10">
    <property type="entry name" value="Ribonuclease H-like superfamily/Ribonuclease H"/>
    <property type="match status" value="1"/>
</dbReference>
<dbReference type="InterPro" id="IPR036420">
    <property type="entry name" value="BRCT_dom_sf"/>
</dbReference>
<evidence type="ECO:0000313" key="3">
    <source>
        <dbReference type="Proteomes" id="UP001500908"/>
    </source>
</evidence>
<dbReference type="PANTHER" id="PTHR30231">
    <property type="entry name" value="DNA POLYMERASE III SUBUNIT EPSILON"/>
    <property type="match status" value="1"/>
</dbReference>
<dbReference type="RefSeq" id="WP_344967216.1">
    <property type="nucleotide sequence ID" value="NZ_BAABDD010000002.1"/>
</dbReference>
<dbReference type="InterPro" id="IPR001357">
    <property type="entry name" value="BRCT_dom"/>
</dbReference>
<sequence length="324" mass="34445">MSDTGDVWSAIDFETANSHPGSVCSVGLVRICGGEIVARSTTVVRPPRPVDWFARFNIEFHGITPAHVADAPEWPEVFDHILDFAAGAPLVAHNATFDMGVIRSACAQAGLSWPELPYTCSLATARRVWRDLPDYKLPTVCARIGHELLRHHSADADAEAAAQIMLAALAEHGVSSLPELAARTGALLRTLPAGTASAAPGPAAVAPSDRFARWREESRAPLPAPDPGADPSGPLYGRTVCVSGELRELSKLEAWQRIAAAGGHPAKNVTRRTDVLVIGAATAAKTEKQRRAETYAAKGQDIAIVTEATFLADLLASPSRLPHR</sequence>
<name>A0ABP7F2U7_9ACTN</name>
<comment type="caution">
    <text evidence="2">The sequence shown here is derived from an EMBL/GenBank/DDBJ whole genome shotgun (WGS) entry which is preliminary data.</text>
</comment>
<protein>
    <recommendedName>
        <fullName evidence="1">BRCT domain-containing protein</fullName>
    </recommendedName>
</protein>
<dbReference type="SMART" id="SM00479">
    <property type="entry name" value="EXOIII"/>
    <property type="match status" value="1"/>
</dbReference>
<accession>A0ABP7F2U7</accession>
<dbReference type="CDD" id="cd17748">
    <property type="entry name" value="BRCT_DNA_ligase_like"/>
    <property type="match status" value="1"/>
</dbReference>
<evidence type="ECO:0000313" key="2">
    <source>
        <dbReference type="EMBL" id="GAA3729137.1"/>
    </source>
</evidence>
<proteinExistence type="predicted"/>
<evidence type="ECO:0000259" key="1">
    <source>
        <dbReference type="PROSITE" id="PS50172"/>
    </source>
</evidence>
<dbReference type="InterPro" id="IPR012337">
    <property type="entry name" value="RNaseH-like_sf"/>
</dbReference>
<gene>
    <name evidence="2" type="ORF">GCM10022402_07310</name>
</gene>
<dbReference type="EMBL" id="BAABDD010000002">
    <property type="protein sequence ID" value="GAA3729137.1"/>
    <property type="molecule type" value="Genomic_DNA"/>
</dbReference>
<dbReference type="Pfam" id="PF00929">
    <property type="entry name" value="RNase_T"/>
    <property type="match status" value="1"/>
</dbReference>
<dbReference type="InterPro" id="IPR036397">
    <property type="entry name" value="RNaseH_sf"/>
</dbReference>
<dbReference type="SUPFAM" id="SSF53098">
    <property type="entry name" value="Ribonuclease H-like"/>
    <property type="match status" value="1"/>
</dbReference>
<dbReference type="PROSITE" id="PS50172">
    <property type="entry name" value="BRCT"/>
    <property type="match status" value="1"/>
</dbReference>
<reference evidence="3" key="1">
    <citation type="journal article" date="2019" name="Int. J. Syst. Evol. Microbiol.">
        <title>The Global Catalogue of Microorganisms (GCM) 10K type strain sequencing project: providing services to taxonomists for standard genome sequencing and annotation.</title>
        <authorList>
            <consortium name="The Broad Institute Genomics Platform"/>
            <consortium name="The Broad Institute Genome Sequencing Center for Infectious Disease"/>
            <person name="Wu L."/>
            <person name="Ma J."/>
        </authorList>
    </citation>
    <scope>NUCLEOTIDE SEQUENCE [LARGE SCALE GENOMIC DNA]</scope>
    <source>
        <strain evidence="3">JCM 17137</strain>
    </source>
</reference>
<dbReference type="InterPro" id="IPR013520">
    <property type="entry name" value="Ribonucl_H"/>
</dbReference>
<dbReference type="Gene3D" id="3.40.50.10190">
    <property type="entry name" value="BRCT domain"/>
    <property type="match status" value="1"/>
</dbReference>
<dbReference type="PANTHER" id="PTHR30231:SF42">
    <property type="entry name" value="EXONUCLEASE"/>
    <property type="match status" value="1"/>
</dbReference>
<feature type="domain" description="BRCT" evidence="1">
    <location>
        <begin position="230"/>
        <end position="324"/>
    </location>
</feature>
<organism evidence="2 3">
    <name type="scientific">Salinactinospora qingdaonensis</name>
    <dbReference type="NCBI Taxonomy" id="702744"/>
    <lineage>
        <taxon>Bacteria</taxon>
        <taxon>Bacillati</taxon>
        <taxon>Actinomycetota</taxon>
        <taxon>Actinomycetes</taxon>
        <taxon>Streptosporangiales</taxon>
        <taxon>Nocardiopsidaceae</taxon>
        <taxon>Salinactinospora</taxon>
    </lineage>
</organism>